<feature type="domain" description="GGDEF" evidence="3">
    <location>
        <begin position="448"/>
        <end position="599"/>
    </location>
</feature>
<accession>A0A4R5W4J6</accession>
<comment type="caution">
    <text evidence="5">The sequence shown here is derived from an EMBL/GenBank/DDBJ whole genome shotgun (WGS) entry which is preliminary data.</text>
</comment>
<dbReference type="InterPro" id="IPR043128">
    <property type="entry name" value="Rev_trsase/Diguanyl_cyclase"/>
</dbReference>
<dbReference type="InterPro" id="IPR035919">
    <property type="entry name" value="EAL_sf"/>
</dbReference>
<dbReference type="PROSITE" id="PS50883">
    <property type="entry name" value="EAL"/>
    <property type="match status" value="1"/>
</dbReference>
<dbReference type="OrthoDB" id="9813903at2"/>
<dbReference type="InterPro" id="IPR050706">
    <property type="entry name" value="Cyclic-di-GMP_PDE-like"/>
</dbReference>
<dbReference type="EMBL" id="SMYL01000002">
    <property type="protein sequence ID" value="TDK67522.1"/>
    <property type="molecule type" value="Genomic_DNA"/>
</dbReference>
<gene>
    <name evidence="5" type="ORF">E2I14_07165</name>
</gene>
<dbReference type="Pfam" id="PF00563">
    <property type="entry name" value="EAL"/>
    <property type="match status" value="1"/>
</dbReference>
<dbReference type="NCBIfam" id="TIGR00254">
    <property type="entry name" value="GGDEF"/>
    <property type="match status" value="1"/>
</dbReference>
<sequence length="603" mass="66646">MSSPIPIYSDFTQTQLSIELDQIIEGAQLTIHFQPIIDANSGQVLGWEALCRGPSDSPLHSPLVLFEMAARFNKLSKLELIVLKKSLMRFKELGLAGLLFLNFTVDSVVTSINFHREIFDELQLNGLSPNQIVIELTETRATDDLFALERGITGLKELGFSMAIDDLGEGFASLKRWIKMLPQFVKIDRHFIDGIHKDTLKQQFVKSIVDIAAKAGSKVIGEGVEEEADLRSLRIQGVNLIQGYLIAKPCYEPLSTVETRILKLLESTRPNFNSAPINLSKKANTITAGNLAHKTSVAHPKLSCKDVISTFQADRRLNSLPVIDDQEKVVGVIRSLEILRRGTEKYFNEIFGARSCTNIMDVNPLIFDVSTTLRSMSEMISGLDDRLVADGFIVTENGRYFGSGKMTDLLKAVSDMQITSARYANPLTQLPGNVPIDEQILENLNSQAAFVVAYFDLDNFKPFNDVYGYHAGDHVILLTATLLANAINQECDFLGHIGGDDFTVIFKSADWQARIQTILSKFDKAILSFFSEETLAAGGIITQNRQGVEILHPLVSLSAGVVPVKPNTISTPAELSSMLAETKKMAKKTPGSSYFVDRRGPKN</sequence>
<evidence type="ECO:0000313" key="6">
    <source>
        <dbReference type="Proteomes" id="UP000294829"/>
    </source>
</evidence>
<dbReference type="InterPro" id="IPR029787">
    <property type="entry name" value="Nucleotide_cyclase"/>
</dbReference>
<dbReference type="SUPFAM" id="SSF55073">
    <property type="entry name" value="Nucleotide cyclase"/>
    <property type="match status" value="1"/>
</dbReference>
<dbReference type="SUPFAM" id="SSF54631">
    <property type="entry name" value="CBS-domain pair"/>
    <property type="match status" value="1"/>
</dbReference>
<reference evidence="5 6" key="1">
    <citation type="submission" date="2019-03" db="EMBL/GenBank/DDBJ databases">
        <title>Sapientia aquatica gen. nov., sp. nov., isolated from a crater lake.</title>
        <authorList>
            <person name="Felfoldi T."/>
            <person name="Szabo A."/>
            <person name="Toth E."/>
            <person name="Schumann P."/>
            <person name="Keki Z."/>
            <person name="Marialigeti K."/>
            <person name="Mathe I."/>
        </authorList>
    </citation>
    <scope>NUCLEOTIDE SEQUENCE [LARGE SCALE GENOMIC DNA]</scope>
    <source>
        <strain evidence="5 6">SA-152</strain>
    </source>
</reference>
<dbReference type="PROSITE" id="PS51371">
    <property type="entry name" value="CBS"/>
    <property type="match status" value="1"/>
</dbReference>
<dbReference type="PROSITE" id="PS50887">
    <property type="entry name" value="GGDEF"/>
    <property type="match status" value="1"/>
</dbReference>
<feature type="domain" description="CBS" evidence="4">
    <location>
        <begin position="291"/>
        <end position="350"/>
    </location>
</feature>
<dbReference type="CDD" id="cd01949">
    <property type="entry name" value="GGDEF"/>
    <property type="match status" value="1"/>
</dbReference>
<dbReference type="RefSeq" id="WP_133326855.1">
    <property type="nucleotide sequence ID" value="NZ_SMYL01000002.1"/>
</dbReference>
<protein>
    <submittedName>
        <fullName evidence="5">GGDEF domain-containing protein</fullName>
    </submittedName>
</protein>
<dbReference type="Gene3D" id="3.10.580.10">
    <property type="entry name" value="CBS-domain"/>
    <property type="match status" value="1"/>
</dbReference>
<dbReference type="PANTHER" id="PTHR33121">
    <property type="entry name" value="CYCLIC DI-GMP PHOSPHODIESTERASE PDEF"/>
    <property type="match status" value="1"/>
</dbReference>
<dbReference type="GO" id="GO:0071111">
    <property type="term" value="F:cyclic-guanylate-specific phosphodiesterase activity"/>
    <property type="evidence" value="ECO:0007669"/>
    <property type="project" value="InterPro"/>
</dbReference>
<proteinExistence type="predicted"/>
<evidence type="ECO:0000256" key="1">
    <source>
        <dbReference type="PROSITE-ProRule" id="PRU00703"/>
    </source>
</evidence>
<dbReference type="InterPro" id="IPR001633">
    <property type="entry name" value="EAL_dom"/>
</dbReference>
<dbReference type="InterPro" id="IPR046342">
    <property type="entry name" value="CBS_dom_sf"/>
</dbReference>
<dbReference type="SMART" id="SM00052">
    <property type="entry name" value="EAL"/>
    <property type="match status" value="1"/>
</dbReference>
<evidence type="ECO:0000259" key="4">
    <source>
        <dbReference type="PROSITE" id="PS51371"/>
    </source>
</evidence>
<dbReference type="Pfam" id="PF00990">
    <property type="entry name" value="GGDEF"/>
    <property type="match status" value="1"/>
</dbReference>
<organism evidence="5 6">
    <name type="scientific">Sapientia aquatica</name>
    <dbReference type="NCBI Taxonomy" id="1549640"/>
    <lineage>
        <taxon>Bacteria</taxon>
        <taxon>Pseudomonadati</taxon>
        <taxon>Pseudomonadota</taxon>
        <taxon>Betaproteobacteria</taxon>
        <taxon>Burkholderiales</taxon>
        <taxon>Oxalobacteraceae</taxon>
        <taxon>Sapientia</taxon>
    </lineage>
</organism>
<dbReference type="Proteomes" id="UP000294829">
    <property type="component" value="Unassembled WGS sequence"/>
</dbReference>
<keyword evidence="1" id="KW-0129">CBS domain</keyword>
<dbReference type="Gene3D" id="3.20.20.450">
    <property type="entry name" value="EAL domain"/>
    <property type="match status" value="1"/>
</dbReference>
<dbReference type="SMART" id="SM00267">
    <property type="entry name" value="GGDEF"/>
    <property type="match status" value="1"/>
</dbReference>
<feature type="domain" description="EAL" evidence="2">
    <location>
        <begin position="13"/>
        <end position="263"/>
    </location>
</feature>
<evidence type="ECO:0000259" key="2">
    <source>
        <dbReference type="PROSITE" id="PS50883"/>
    </source>
</evidence>
<dbReference type="SUPFAM" id="SSF141868">
    <property type="entry name" value="EAL domain-like"/>
    <property type="match status" value="1"/>
</dbReference>
<dbReference type="InterPro" id="IPR000644">
    <property type="entry name" value="CBS_dom"/>
</dbReference>
<evidence type="ECO:0000259" key="3">
    <source>
        <dbReference type="PROSITE" id="PS50887"/>
    </source>
</evidence>
<keyword evidence="6" id="KW-1185">Reference proteome</keyword>
<name>A0A4R5W4J6_9BURK</name>
<dbReference type="CDD" id="cd01948">
    <property type="entry name" value="EAL"/>
    <property type="match status" value="1"/>
</dbReference>
<dbReference type="InterPro" id="IPR000160">
    <property type="entry name" value="GGDEF_dom"/>
</dbReference>
<dbReference type="Pfam" id="PF00571">
    <property type="entry name" value="CBS"/>
    <property type="match status" value="1"/>
</dbReference>
<evidence type="ECO:0000313" key="5">
    <source>
        <dbReference type="EMBL" id="TDK67522.1"/>
    </source>
</evidence>
<dbReference type="PANTHER" id="PTHR33121:SF76">
    <property type="entry name" value="SIGNALING PROTEIN"/>
    <property type="match status" value="1"/>
</dbReference>
<dbReference type="Gene3D" id="3.30.70.270">
    <property type="match status" value="1"/>
</dbReference>
<dbReference type="AlphaFoldDB" id="A0A4R5W4J6"/>